<comment type="caution">
    <text evidence="3">The sequence shown here is derived from an EMBL/GenBank/DDBJ whole genome shotgun (WGS) entry which is preliminary data.</text>
</comment>
<feature type="compositionally biased region" description="Polar residues" evidence="1">
    <location>
        <begin position="789"/>
        <end position="798"/>
    </location>
</feature>
<feature type="compositionally biased region" description="Low complexity" evidence="1">
    <location>
        <begin position="1139"/>
        <end position="1172"/>
    </location>
</feature>
<feature type="compositionally biased region" description="Polar residues" evidence="1">
    <location>
        <begin position="1405"/>
        <end position="1433"/>
    </location>
</feature>
<dbReference type="EMBL" id="AYSA01000399">
    <property type="protein sequence ID" value="ESZ92274.1"/>
    <property type="molecule type" value="Genomic_DNA"/>
</dbReference>
<feature type="region of interest" description="Disordered" evidence="1">
    <location>
        <begin position="607"/>
        <end position="689"/>
    </location>
</feature>
<feature type="domain" description="RanBD1" evidence="2">
    <location>
        <begin position="1604"/>
        <end position="1694"/>
    </location>
</feature>
<dbReference type="Proteomes" id="UP000019487">
    <property type="component" value="Unassembled WGS sequence"/>
</dbReference>
<dbReference type="SUPFAM" id="SSF50729">
    <property type="entry name" value="PH domain-like"/>
    <property type="match status" value="1"/>
</dbReference>
<organism evidence="3 4">
    <name type="scientific">Sclerotinia borealis (strain F-4128)</name>
    <dbReference type="NCBI Taxonomy" id="1432307"/>
    <lineage>
        <taxon>Eukaryota</taxon>
        <taxon>Fungi</taxon>
        <taxon>Dikarya</taxon>
        <taxon>Ascomycota</taxon>
        <taxon>Pezizomycotina</taxon>
        <taxon>Leotiomycetes</taxon>
        <taxon>Helotiales</taxon>
        <taxon>Sclerotiniaceae</taxon>
        <taxon>Sclerotinia</taxon>
    </lineage>
</organism>
<dbReference type="InterPro" id="IPR053074">
    <property type="entry name" value="NPC_Nucleoporin"/>
</dbReference>
<sequence length="1740" mass="181333">MDSNRANAAQLAARSIKAKPRGRLNNQKGGFVPVQSNNDNNNNAAAAGSGGGGGGLFGGSISAPGSFNFAAPAGTPSFSTSFGDSTPNPFAQPAAASTPEDPRADTTGEEALRRGKGFRAAGVDEEALFAAHSPFHHNQPSNTFGSSNNTQPQTLFGAANATQSNGGGLQFDSSTSQNQTGNSSFGGFNFTPTLQATNNNSNSTFAFGSSSQAPANNNSTSAFTFGGTNSSQAENSLNFGANAPSQAQNLLTIENQKASYFNSDPSYALDNYNFSFPTTLSTNQFDNSTFGQHHYYPNDETETMLGNYKVEYPANAGQAPAQTPQLQNPMRFSDNEYRGTLSAGFPTGSSFAGNSPLASIRANIITQENNSGTSFGQSNTNNSFGAQNNSYGGSFGGSFENQANMSFSGLNSTNLGPSNSQSMFGGITADTSGPSTANLFGNAASSFPTTSASNNLNGYGNVNSSFPPAAASNTPLFGAVKPADTTAPASNTPLFGAIRPADSTTPASSTPLFGAVKPASSTPLFGGFKPADPTPSASSTQVFGGVKLADSSSAVSGNPLFGGFKHTDSNPSSSGTSSVFAKPLAAPASAVTFTNLGNSAGSTSNLFNPNNQNHGQSNNIFGPRPVEEPKDKQTLDLFSPNRPVGQPISESNATENTTEKTPAKTPNALFDSFGKANSPGQFQLHGAAKEPSVSCIPDSIISDRNHANLQKLAAPSDKQAGSSFKIRGNAEASGFDRVPSSKSADIPADAAQSLSSNTLGSFSSQTQDTQALSGPLSNGSSSDSMALSAPTNSSSQSLAPVDQPLAPGRLSDFEFQVSEPTVMEIDANMPRHFDTIKRNQFHALWRITSLQKSMAAYFHHLPPGADPSKGLAWMQIKKKEILAGHKIDYISNKRGRAEIDLDYDEDQENMSPQKRTKPVKERPRRVPSPEKRSRNTQSPEKRSRAINEPESQLNGNSVVKAPKLQPGRSSSPSKSSSRSAAPEATSSKKRKNELQLESGDGKSGGNKKRKNETQIESGDGESDRNKKRKPEQSSHNEEAESGGSKKRKPELYLTQNDPEGVEDGKNSNKRTVNGSSSSTSNMFKNILDSPENSSRSASPERKTRALPGSVKEAVSVPAKAPLANPFGTLPGASPIKSNTATTSTTPTKPPVFKFTPTSTTPTISPTKPSTFTGAPSGGIKPPNFTGAPTGGVIKPPTFAGAPTGGVKPPTFGSGPVNFMAQFGQQAAKSAEDNEKELMQKAKDEDFDSEDDDEAEWEANYRKKRAADLKKLAELAKGKAPTFLVKSTESAKTTESKETAKPAATNIFAPVATTTATPLFGQAKPATGAAESIFSSGNASRTSTPNLFSGTGSVLDGAATASGKIPSFAGNPFAHLSDADSNTQNDGDDESSDDGSDGEDEEQDPSYKSNAINGTPSTSSTPVDETSPGITSIKQIVAEPPKLNLFGSAASSSTTTPTPSTGGSLLSRMTRDPVPEEKENSVPKSTMNLFGSSFGATPGTLTDKTWKPDTPIKFGSAAPSAPTFNITGSTPTKPVANPFGGLFGNSATTTPALSAGPTTTTGFQFGGPASTTSSLFPSVAASAGTSRATSPGVTTDGATDADDDNPEKVHAQVNLLESNPGEENEDVVHSIRARALKFCPNQEGDGKTSPWDTKGVGPLKVLRHKETKATRIVLRSDPSGSIILNKSLLSQVKYEASGKTIKLMTVGDDGIDLQTWVLQLKGIELAEELAKCLEDNKVNNN</sequence>
<feature type="region of interest" description="Disordered" evidence="1">
    <location>
        <begin position="1321"/>
        <end position="1531"/>
    </location>
</feature>
<dbReference type="Pfam" id="PF00638">
    <property type="entry name" value="Ran_BP1"/>
    <property type="match status" value="1"/>
</dbReference>
<proteinExistence type="predicted"/>
<feature type="compositionally biased region" description="Basic and acidic residues" evidence="1">
    <location>
        <begin position="1229"/>
        <end position="1243"/>
    </location>
</feature>
<dbReference type="PANTHER" id="PTHR38697:SF1">
    <property type="entry name" value="NUCLEAR PORE COMPLEX PROTEIN SIMILAR TO S. CEREVISIAE NUP2 (EUROFUNG)"/>
    <property type="match status" value="1"/>
</dbReference>
<feature type="region of interest" description="Disordered" evidence="1">
    <location>
        <begin position="733"/>
        <end position="805"/>
    </location>
</feature>
<feature type="compositionally biased region" description="Gly residues" evidence="1">
    <location>
        <begin position="48"/>
        <end position="58"/>
    </location>
</feature>
<feature type="compositionally biased region" description="Polar residues" evidence="1">
    <location>
        <begin position="76"/>
        <end position="89"/>
    </location>
</feature>
<feature type="compositionally biased region" description="Basic and acidic residues" evidence="1">
    <location>
        <begin position="927"/>
        <end position="947"/>
    </location>
</feature>
<feature type="compositionally biased region" description="Polar residues" evidence="1">
    <location>
        <begin position="1582"/>
        <end position="1592"/>
    </location>
</feature>
<feature type="compositionally biased region" description="Polar residues" evidence="1">
    <location>
        <begin position="1481"/>
        <end position="1502"/>
    </location>
</feature>
<dbReference type="Gene3D" id="2.30.29.30">
    <property type="entry name" value="Pleckstrin-homology domain (PH domain)/Phosphotyrosine-binding domain (PTB)"/>
    <property type="match status" value="1"/>
</dbReference>
<dbReference type="PANTHER" id="PTHR38697">
    <property type="entry name" value="NUCLEAR PORE COMPLEX PROTEIN SIMILAR TO S. CEREVISIAE NUP2 (EUROFUNG)"/>
    <property type="match status" value="1"/>
</dbReference>
<dbReference type="HOGENOM" id="CLU_003523_0_0_1"/>
<feature type="compositionally biased region" description="Low complexity" evidence="1">
    <location>
        <begin position="752"/>
        <end position="784"/>
    </location>
</feature>
<dbReference type="STRING" id="1432307.W9CBQ3"/>
<gene>
    <name evidence="3" type="ORF">SBOR_7344</name>
</gene>
<dbReference type="SMART" id="SM00160">
    <property type="entry name" value="RanBD"/>
    <property type="match status" value="1"/>
</dbReference>
<feature type="compositionally biased region" description="Low complexity" evidence="1">
    <location>
        <begin position="968"/>
        <end position="982"/>
    </location>
</feature>
<feature type="compositionally biased region" description="Basic and acidic residues" evidence="1">
    <location>
        <begin position="1468"/>
        <end position="1480"/>
    </location>
</feature>
<dbReference type="PROSITE" id="PS50196">
    <property type="entry name" value="RANBD1"/>
    <property type="match status" value="1"/>
</dbReference>
<feature type="compositionally biased region" description="Basic residues" evidence="1">
    <location>
        <begin position="914"/>
        <end position="925"/>
    </location>
</feature>
<feature type="region of interest" description="Disordered" evidence="1">
    <location>
        <begin position="902"/>
        <end position="1257"/>
    </location>
</feature>
<feature type="compositionally biased region" description="Basic and acidic residues" evidence="1">
    <location>
        <begin position="625"/>
        <end position="634"/>
    </location>
</feature>
<accession>W9CBQ3</accession>
<evidence type="ECO:0000256" key="1">
    <source>
        <dbReference type="SAM" id="MobiDB-lite"/>
    </source>
</evidence>
<feature type="compositionally biased region" description="Low complexity" evidence="1">
    <location>
        <begin position="36"/>
        <end position="47"/>
    </location>
</feature>
<feature type="compositionally biased region" description="Acidic residues" evidence="1">
    <location>
        <begin position="1385"/>
        <end position="1403"/>
    </location>
</feature>
<reference evidence="3 4" key="1">
    <citation type="journal article" date="2014" name="Genome Announc.">
        <title>Draft genome sequence of Sclerotinia borealis, a psychrophilic plant pathogenic fungus.</title>
        <authorList>
            <person name="Mardanov A.V."/>
            <person name="Beletsky A.V."/>
            <person name="Kadnikov V.V."/>
            <person name="Ignatov A.N."/>
            <person name="Ravin N.V."/>
        </authorList>
    </citation>
    <scope>NUCLEOTIDE SEQUENCE [LARGE SCALE GENOMIC DNA]</scope>
    <source>
        <strain evidence="4">F-4157</strain>
    </source>
</reference>
<feature type="compositionally biased region" description="Polar residues" evidence="1">
    <location>
        <begin position="1069"/>
        <end position="1083"/>
    </location>
</feature>
<feature type="region of interest" description="Disordered" evidence="1">
    <location>
        <begin position="1581"/>
        <end position="1605"/>
    </location>
</feature>
<protein>
    <recommendedName>
        <fullName evidence="2">RanBD1 domain-containing protein</fullName>
    </recommendedName>
</protein>
<evidence type="ECO:0000313" key="3">
    <source>
        <dbReference type="EMBL" id="ESZ92274.1"/>
    </source>
</evidence>
<dbReference type="InterPro" id="IPR000156">
    <property type="entry name" value="Ran_bind_dom"/>
</dbReference>
<feature type="compositionally biased region" description="Polar residues" evidence="1">
    <location>
        <begin position="1521"/>
        <end position="1531"/>
    </location>
</feature>
<feature type="compositionally biased region" description="Low complexity" evidence="1">
    <location>
        <begin position="1447"/>
        <end position="1466"/>
    </location>
</feature>
<name>W9CBQ3_SCLBF</name>
<dbReference type="OrthoDB" id="185618at2759"/>
<feature type="compositionally biased region" description="Polar residues" evidence="1">
    <location>
        <begin position="1332"/>
        <end position="1351"/>
    </location>
</feature>
<evidence type="ECO:0000313" key="4">
    <source>
        <dbReference type="Proteomes" id="UP000019487"/>
    </source>
</evidence>
<feature type="compositionally biased region" description="Acidic residues" evidence="1">
    <location>
        <begin position="1244"/>
        <end position="1256"/>
    </location>
</feature>
<feature type="region of interest" description="Disordered" evidence="1">
    <location>
        <begin position="134"/>
        <end position="194"/>
    </location>
</feature>
<evidence type="ECO:0000259" key="2">
    <source>
        <dbReference type="PROSITE" id="PS50196"/>
    </source>
</evidence>
<dbReference type="InterPro" id="IPR011993">
    <property type="entry name" value="PH-like_dom_sf"/>
</dbReference>
<keyword evidence="4" id="KW-1185">Reference proteome</keyword>
<feature type="compositionally biased region" description="Low complexity" evidence="1">
    <location>
        <begin position="608"/>
        <end position="619"/>
    </location>
</feature>
<feature type="compositionally biased region" description="Low complexity" evidence="1">
    <location>
        <begin position="173"/>
        <end position="183"/>
    </location>
</feature>
<feature type="compositionally biased region" description="Polar residues" evidence="1">
    <location>
        <begin position="136"/>
        <end position="164"/>
    </location>
</feature>
<dbReference type="CDD" id="cd13170">
    <property type="entry name" value="RanBD_NUP50"/>
    <property type="match status" value="1"/>
</dbReference>
<feature type="region of interest" description="Disordered" evidence="1">
    <location>
        <begin position="1"/>
        <end position="107"/>
    </location>
</feature>